<evidence type="ECO:0000256" key="1">
    <source>
        <dbReference type="SAM" id="MobiDB-lite"/>
    </source>
</evidence>
<keyword evidence="4" id="KW-1185">Reference proteome</keyword>
<accession>A0ABR1J8F0</accession>
<dbReference type="SUPFAM" id="SSF55486">
    <property type="entry name" value="Metalloproteases ('zincins'), catalytic domain"/>
    <property type="match status" value="1"/>
</dbReference>
<evidence type="ECO:0000313" key="4">
    <source>
        <dbReference type="Proteomes" id="UP001498398"/>
    </source>
</evidence>
<feature type="region of interest" description="Disordered" evidence="1">
    <location>
        <begin position="327"/>
        <end position="346"/>
    </location>
</feature>
<feature type="signal peptide" evidence="2">
    <location>
        <begin position="1"/>
        <end position="24"/>
    </location>
</feature>
<comment type="caution">
    <text evidence="3">The sequence shown here is derived from an EMBL/GenBank/DDBJ whole genome shotgun (WGS) entry which is preliminary data.</text>
</comment>
<protein>
    <recommendedName>
        <fullName evidence="5">Conidiation-specific protein 13</fullName>
    </recommendedName>
</protein>
<dbReference type="Proteomes" id="UP001498398">
    <property type="component" value="Unassembled WGS sequence"/>
</dbReference>
<sequence>MLSLTQQLFALYVLSFLSPNPILSLPIHTSGITASTSLATQLATPSPSTTSLSLSPQQTGFSFDLAQNLVSTSSNTSALPSTSLLPSSCFPYIQPGPSRECTSMTGFNVTFDDCSDPFTICHCDNANMSMDTVVDRFSRVPVGLRRYVGAVIVAPAEEARAYTLTSGDIHMFGDTDVDVWVHESMHAFDFTQGKDPLSSSQGWQDAIHNDSCVPDNYSTTNAVEDFAQVGVVKMYSLANQGVTPPGMLPECMYSQLHFMDQLSLFNVSTLFGNTCHIPHHDGSRASIHFTPPPILNTTSKMPIPLPYNDTAVLTPQKSVTGLMSTVSVPTATPSSKPATPNGANTSSPDAPIVALLAMVLAVVLS</sequence>
<organism evidence="3 4">
    <name type="scientific">Marasmiellus scandens</name>
    <dbReference type="NCBI Taxonomy" id="2682957"/>
    <lineage>
        <taxon>Eukaryota</taxon>
        <taxon>Fungi</taxon>
        <taxon>Dikarya</taxon>
        <taxon>Basidiomycota</taxon>
        <taxon>Agaricomycotina</taxon>
        <taxon>Agaricomycetes</taxon>
        <taxon>Agaricomycetidae</taxon>
        <taxon>Agaricales</taxon>
        <taxon>Marasmiineae</taxon>
        <taxon>Omphalotaceae</taxon>
        <taxon>Marasmiellus</taxon>
    </lineage>
</organism>
<evidence type="ECO:0000313" key="3">
    <source>
        <dbReference type="EMBL" id="KAK7449204.1"/>
    </source>
</evidence>
<dbReference type="EMBL" id="JBANRG010000036">
    <property type="protein sequence ID" value="KAK7449204.1"/>
    <property type="molecule type" value="Genomic_DNA"/>
</dbReference>
<feature type="compositionally biased region" description="Low complexity" evidence="1">
    <location>
        <begin position="327"/>
        <end position="340"/>
    </location>
</feature>
<proteinExistence type="predicted"/>
<evidence type="ECO:0008006" key="5">
    <source>
        <dbReference type="Google" id="ProtNLM"/>
    </source>
</evidence>
<name>A0ABR1J8F0_9AGAR</name>
<gene>
    <name evidence="3" type="ORF">VKT23_013350</name>
</gene>
<evidence type="ECO:0000256" key="2">
    <source>
        <dbReference type="SAM" id="SignalP"/>
    </source>
</evidence>
<keyword evidence="2" id="KW-0732">Signal</keyword>
<reference evidence="3 4" key="1">
    <citation type="submission" date="2024-01" db="EMBL/GenBank/DDBJ databases">
        <title>A draft genome for the cacao thread blight pathogen Marasmiellus scandens.</title>
        <authorList>
            <person name="Baruah I.K."/>
            <person name="Leung J."/>
            <person name="Bukari Y."/>
            <person name="Amoako-Attah I."/>
            <person name="Meinhardt L.W."/>
            <person name="Bailey B.A."/>
            <person name="Cohen S.P."/>
        </authorList>
    </citation>
    <scope>NUCLEOTIDE SEQUENCE [LARGE SCALE GENOMIC DNA]</scope>
    <source>
        <strain evidence="3 4">GH-19</strain>
    </source>
</reference>
<feature type="chain" id="PRO_5046852893" description="Conidiation-specific protein 13" evidence="2">
    <location>
        <begin position="25"/>
        <end position="365"/>
    </location>
</feature>